<accession>A0A550CS05</accession>
<evidence type="ECO:0000313" key="3">
    <source>
        <dbReference type="Proteomes" id="UP000320762"/>
    </source>
</evidence>
<feature type="compositionally biased region" description="Low complexity" evidence="1">
    <location>
        <begin position="1"/>
        <end position="18"/>
    </location>
</feature>
<protein>
    <submittedName>
        <fullName evidence="2">Uncharacterized protein</fullName>
    </submittedName>
</protein>
<organism evidence="2 3">
    <name type="scientific">Schizophyllum amplum</name>
    <dbReference type="NCBI Taxonomy" id="97359"/>
    <lineage>
        <taxon>Eukaryota</taxon>
        <taxon>Fungi</taxon>
        <taxon>Dikarya</taxon>
        <taxon>Basidiomycota</taxon>
        <taxon>Agaricomycotina</taxon>
        <taxon>Agaricomycetes</taxon>
        <taxon>Agaricomycetidae</taxon>
        <taxon>Agaricales</taxon>
        <taxon>Schizophyllaceae</taxon>
        <taxon>Schizophyllum</taxon>
    </lineage>
</organism>
<name>A0A550CS05_9AGAR</name>
<proteinExistence type="predicted"/>
<gene>
    <name evidence="2" type="ORF">BD626DRAFT_479164</name>
</gene>
<sequence>MSTPATSLQTSDTTSDLSNAPPPASKQVTFAPAPATRKARSHPKSAPASNRRPRRSRRHHEVYAIKLTDEGMKAFDDEHFHATPEGLDEQQFAEWWHRRRQLLWVIVPMECTVLFDLPHFSGRNFVAVHDGDELAVVVVLADNASRRTSALPSDDLVARVKKFMHQENDQPRWYRVARQGDEPTR</sequence>
<evidence type="ECO:0000313" key="2">
    <source>
        <dbReference type="EMBL" id="TRM67567.1"/>
    </source>
</evidence>
<dbReference type="Proteomes" id="UP000320762">
    <property type="component" value="Unassembled WGS sequence"/>
</dbReference>
<dbReference type="OrthoDB" id="10341000at2759"/>
<reference evidence="2 3" key="1">
    <citation type="journal article" date="2019" name="New Phytol.">
        <title>Comparative genomics reveals unique wood-decay strategies and fruiting body development in the Schizophyllaceae.</title>
        <authorList>
            <person name="Almasi E."/>
            <person name="Sahu N."/>
            <person name="Krizsan K."/>
            <person name="Balint B."/>
            <person name="Kovacs G.M."/>
            <person name="Kiss B."/>
            <person name="Cseklye J."/>
            <person name="Drula E."/>
            <person name="Henrissat B."/>
            <person name="Nagy I."/>
            <person name="Chovatia M."/>
            <person name="Adam C."/>
            <person name="LaButti K."/>
            <person name="Lipzen A."/>
            <person name="Riley R."/>
            <person name="Grigoriev I.V."/>
            <person name="Nagy L.G."/>
        </authorList>
    </citation>
    <scope>NUCLEOTIDE SEQUENCE [LARGE SCALE GENOMIC DNA]</scope>
    <source>
        <strain evidence="2 3">NL-1724</strain>
    </source>
</reference>
<dbReference type="EMBL" id="VDMD01000002">
    <property type="protein sequence ID" value="TRM67567.1"/>
    <property type="molecule type" value="Genomic_DNA"/>
</dbReference>
<feature type="region of interest" description="Disordered" evidence="1">
    <location>
        <begin position="1"/>
        <end position="59"/>
    </location>
</feature>
<keyword evidence="3" id="KW-1185">Reference proteome</keyword>
<comment type="caution">
    <text evidence="2">The sequence shown here is derived from an EMBL/GenBank/DDBJ whole genome shotgun (WGS) entry which is preliminary data.</text>
</comment>
<evidence type="ECO:0000256" key="1">
    <source>
        <dbReference type="SAM" id="MobiDB-lite"/>
    </source>
</evidence>
<dbReference type="AlphaFoldDB" id="A0A550CS05"/>